<dbReference type="Gene3D" id="3.40.50.1820">
    <property type="entry name" value="alpha/beta hydrolase"/>
    <property type="match status" value="1"/>
</dbReference>
<dbReference type="EMBL" id="BMMI01000009">
    <property type="protein sequence ID" value="GGL80762.1"/>
    <property type="molecule type" value="Genomic_DNA"/>
</dbReference>
<feature type="chain" id="PRO_5047049556" description="Fibronectin type-III domain-containing protein" evidence="1">
    <location>
        <begin position="35"/>
        <end position="383"/>
    </location>
</feature>
<accession>A0ABQ2G8F3</accession>
<dbReference type="SUPFAM" id="SSF53474">
    <property type="entry name" value="alpha/beta-Hydrolases"/>
    <property type="match status" value="1"/>
</dbReference>
<keyword evidence="3" id="KW-1185">Reference proteome</keyword>
<reference evidence="3" key="1">
    <citation type="journal article" date="2019" name="Int. J. Syst. Evol. Microbiol.">
        <title>The Global Catalogue of Microorganisms (GCM) 10K type strain sequencing project: providing services to taxonomists for standard genome sequencing and annotation.</title>
        <authorList>
            <consortium name="The Broad Institute Genomics Platform"/>
            <consortium name="The Broad Institute Genome Sequencing Center for Infectious Disease"/>
            <person name="Wu L."/>
            <person name="Ma J."/>
        </authorList>
    </citation>
    <scope>NUCLEOTIDE SEQUENCE [LARGE SCALE GENOMIC DNA]</scope>
    <source>
        <strain evidence="3">CGMCC 4.5581</strain>
    </source>
</reference>
<gene>
    <name evidence="2" type="ORF">GCM10011589_41330</name>
</gene>
<dbReference type="Proteomes" id="UP000648663">
    <property type="component" value="Unassembled WGS sequence"/>
</dbReference>
<evidence type="ECO:0008006" key="4">
    <source>
        <dbReference type="Google" id="ProtNLM"/>
    </source>
</evidence>
<evidence type="ECO:0000256" key="1">
    <source>
        <dbReference type="SAM" id="SignalP"/>
    </source>
</evidence>
<protein>
    <recommendedName>
        <fullName evidence="4">Fibronectin type-III domain-containing protein</fullName>
    </recommendedName>
</protein>
<evidence type="ECO:0000313" key="2">
    <source>
        <dbReference type="EMBL" id="GGL80762.1"/>
    </source>
</evidence>
<keyword evidence="1" id="KW-0732">Signal</keyword>
<evidence type="ECO:0000313" key="3">
    <source>
        <dbReference type="Proteomes" id="UP000648663"/>
    </source>
</evidence>
<name>A0ABQ2G8F3_9ACTN</name>
<comment type="caution">
    <text evidence="2">The sequence shown here is derived from an EMBL/GenBank/DDBJ whole genome shotgun (WGS) entry which is preliminary data.</text>
</comment>
<organism evidence="2 3">
    <name type="scientific">Modestobacter marinus</name>
    <dbReference type="NCBI Taxonomy" id="477641"/>
    <lineage>
        <taxon>Bacteria</taxon>
        <taxon>Bacillati</taxon>
        <taxon>Actinomycetota</taxon>
        <taxon>Actinomycetes</taxon>
        <taxon>Geodermatophilales</taxon>
        <taxon>Geodermatophilaceae</taxon>
        <taxon>Modestobacter</taxon>
    </lineage>
</organism>
<dbReference type="InterPro" id="IPR029058">
    <property type="entry name" value="AB_hydrolase_fold"/>
</dbReference>
<proteinExistence type="predicted"/>
<sequence>MSEPLNALGALVRPFRIVLAALVALLATATPSVAAPTGGSGGPLTDRTFQTFTGAGYTAQHHLYAGGIDTSRPVGLLVYADGTGEYGFENPSAGYALGGVDGVVAVAKRNNMVLLVPSSPNRACQCWERGDPTGYADHLAALIESVHGRYDIDRDRVWLSGYSSGAQLTTRFLFPRHPELLTGGGTIVIGGGGAPAVAADAFPASLRADVHMHWDTGALDTDTNGSAPGGLNSLSGPYGAEVGEAWYADRGFQTSHEHPAGVGHARNGQFGTIIEGVLDRHATPIAGFEPAAGPQPWEHTVTPTRVGVTVSVSVPSNTTRTTLRVSASPFGSQTGFYTYRTTSGDVVPLSLTRSLAPDRTYHYQLETGTDRTVVASGTFRTLP</sequence>
<feature type="signal peptide" evidence="1">
    <location>
        <begin position="1"/>
        <end position="34"/>
    </location>
</feature>